<evidence type="ECO:0000313" key="2">
    <source>
        <dbReference type="EMBL" id="KAK0540668.1"/>
    </source>
</evidence>
<feature type="region of interest" description="Disordered" evidence="1">
    <location>
        <begin position="209"/>
        <end position="255"/>
    </location>
</feature>
<protein>
    <submittedName>
        <fullName evidence="2">Uncharacterized protein</fullName>
    </submittedName>
</protein>
<keyword evidence="3" id="KW-1185">Reference proteome</keyword>
<feature type="region of interest" description="Disordered" evidence="1">
    <location>
        <begin position="435"/>
        <end position="467"/>
    </location>
</feature>
<feature type="region of interest" description="Disordered" evidence="1">
    <location>
        <begin position="663"/>
        <end position="695"/>
    </location>
</feature>
<evidence type="ECO:0000313" key="3">
    <source>
        <dbReference type="Proteomes" id="UP001176521"/>
    </source>
</evidence>
<feature type="region of interest" description="Disordered" evidence="1">
    <location>
        <begin position="316"/>
        <end position="335"/>
    </location>
</feature>
<feature type="compositionally biased region" description="Low complexity" evidence="1">
    <location>
        <begin position="977"/>
        <end position="988"/>
    </location>
</feature>
<name>A0AAN6GJK7_9BASI</name>
<dbReference type="AlphaFoldDB" id="A0AAN6GJK7"/>
<feature type="region of interest" description="Disordered" evidence="1">
    <location>
        <begin position="1190"/>
        <end position="1219"/>
    </location>
</feature>
<feature type="compositionally biased region" description="Low complexity" evidence="1">
    <location>
        <begin position="1004"/>
        <end position="1013"/>
    </location>
</feature>
<gene>
    <name evidence="2" type="ORF">OC842_000343</name>
</gene>
<evidence type="ECO:0000256" key="1">
    <source>
        <dbReference type="SAM" id="MobiDB-lite"/>
    </source>
</evidence>
<comment type="caution">
    <text evidence="2">The sequence shown here is derived from an EMBL/GenBank/DDBJ whole genome shotgun (WGS) entry which is preliminary data.</text>
</comment>
<feature type="compositionally biased region" description="Polar residues" evidence="1">
    <location>
        <begin position="1120"/>
        <end position="1138"/>
    </location>
</feature>
<feature type="compositionally biased region" description="Basic and acidic residues" evidence="1">
    <location>
        <begin position="1196"/>
        <end position="1208"/>
    </location>
</feature>
<feature type="region of interest" description="Disordered" evidence="1">
    <location>
        <begin position="353"/>
        <end position="373"/>
    </location>
</feature>
<dbReference type="EMBL" id="JAPDMQ010000009">
    <property type="protein sequence ID" value="KAK0540668.1"/>
    <property type="molecule type" value="Genomic_DNA"/>
</dbReference>
<feature type="compositionally biased region" description="Low complexity" evidence="1">
    <location>
        <begin position="40"/>
        <end position="55"/>
    </location>
</feature>
<dbReference type="Proteomes" id="UP001176521">
    <property type="component" value="Unassembled WGS sequence"/>
</dbReference>
<feature type="region of interest" description="Disordered" evidence="1">
    <location>
        <begin position="1"/>
        <end position="61"/>
    </location>
</feature>
<sequence>MAGPTSSTEPRAFSTAERHQLWTVPEISPSASVPASEMTASNSSEDSSAAYSARAGPRDKVSRRASIAILAADPSQDLPPRLTTDPLLLKPAMQSCLKNSFRLSLPFNPSTGNFSAEGVAVPPSAQPYPSPSIIFPSEADTRAQAFAQQMSAQQQVPFGITSSQHAVHQHYDRSRERTAILELEDGRRASDPDVATDFENELFRWAEQEDLNSQNQRRGPHPASLRSISGASSLNTGTLNSPSAFDDGYGADLDSPMIDRQQHRVGTRIHTQVGHRNKLRARTMAGRDWVGWQSCHSSDSASEQTTQVNDVAAQHKCGSGPPSTVASPIDEDGPIIKTPRFSLHTEMVPRIGSPTHDSELTKSQSQTHPVMPAPTPAIVLPMESPEEDDFAAEVEQVKADDAVQQLRSRARTSTLNAPKTPYNFDLACDKTVASSSLRPPAESTKPAKASLPPVAESPSKAARPVSLPASMPPPGLVKQSGPVFAPSAPIPIPGPTKLQSRRPNSLRLRNLPDASIWAPVEIEVNGKNLAGRNMQAVAVYDPRKDSADAMGEALETAKAETEAKALIENATPQTGQAMLNEGEVNPPPPTPPRGAHLRGAARVRTATLNAIALKVNMMPNAQAQEGTTQNAHITEEPESEDGAPFVGLGVGIGLGLSAGKDGRVHLHGANAPEYDDSTPGEQPAPPKHRSLPNKLPEKVIPRPEVDNWLKDSTKPQPGADQEVAKPKNMEAWARKTFEATGRGSDPGVINAPPSAYVGAAPSPCPGFAAADEIAPSPRIVAHDEDSDVERKKHRAAAEAKLNGTPLLEANPTLEDIFETKDKGLPERSPKPPMKKGFVMAALPSNAVSLNSASTTASARPFFAGSPTAAATKPKRAINVPRTAVLAKDRARRPADASETDRSAQLETVLAAFSTEQLLAHLASRRGMNGVNEAVKMLRKASGGGGNTTGVAPAPPSMTGDMSPRMRSPLVPQKSMASPSLNSSPCLPSRCGGASSAAMPRSMKRNSAQRALARNRQRLAGGGENAAGPGSAPLMARMDSISSVGSADMVREDSVSSFGSFFNQSPMLLSSAAIQVDLSAGQDDLLGVLSGPGPTLPPLIDLTSPTSRDVPGFASLAAPQGRTTSSNMQPSYSQASSSELNSDDRLSLLTSTSSNQVPSVELLTPATGMSAAITPIGTLITSAFARALPQSQPPLDFSRRGEAPRERTLINEYEGADEGGAMLMERSDSMASPALMAS</sequence>
<feature type="region of interest" description="Disordered" evidence="1">
    <location>
        <begin position="707"/>
        <end position="726"/>
    </location>
</feature>
<organism evidence="2 3">
    <name type="scientific">Tilletia horrida</name>
    <dbReference type="NCBI Taxonomy" id="155126"/>
    <lineage>
        <taxon>Eukaryota</taxon>
        <taxon>Fungi</taxon>
        <taxon>Dikarya</taxon>
        <taxon>Basidiomycota</taxon>
        <taxon>Ustilaginomycotina</taxon>
        <taxon>Exobasidiomycetes</taxon>
        <taxon>Tilletiales</taxon>
        <taxon>Tilletiaceae</taxon>
        <taxon>Tilletia</taxon>
    </lineage>
</organism>
<accession>A0AAN6GJK7</accession>
<feature type="region of interest" description="Disordered" evidence="1">
    <location>
        <begin position="939"/>
        <end position="1033"/>
    </location>
</feature>
<feature type="compositionally biased region" description="Polar residues" evidence="1">
    <location>
        <begin position="226"/>
        <end position="243"/>
    </location>
</feature>
<feature type="region of interest" description="Disordered" evidence="1">
    <location>
        <begin position="1096"/>
        <end position="1143"/>
    </location>
</feature>
<reference evidence="2" key="1">
    <citation type="journal article" date="2023" name="PhytoFront">
        <title>Draft Genome Resources of Seven Strains of Tilletia horrida, Causal Agent of Kernel Smut of Rice.</title>
        <authorList>
            <person name="Khanal S."/>
            <person name="Antony Babu S."/>
            <person name="Zhou X.G."/>
        </authorList>
    </citation>
    <scope>NUCLEOTIDE SEQUENCE</scope>
    <source>
        <strain evidence="2">TX3</strain>
    </source>
</reference>
<proteinExistence type="predicted"/>